<dbReference type="InterPro" id="IPR050126">
    <property type="entry name" value="Ap4A_hydrolase"/>
</dbReference>
<dbReference type="GO" id="GO:0008803">
    <property type="term" value="F:bis(5'-nucleosyl)-tetraphosphatase (symmetrical) activity"/>
    <property type="evidence" value="ECO:0007669"/>
    <property type="project" value="TreeGrafter"/>
</dbReference>
<dbReference type="EMBL" id="JAEHTE010000002">
    <property type="protein sequence ID" value="MBI6882949.1"/>
    <property type="molecule type" value="Genomic_DNA"/>
</dbReference>
<comment type="caution">
    <text evidence="1">The sequence shown here is derived from an EMBL/GenBank/DDBJ whole genome shotgun (WGS) entry which is preliminary data.</text>
</comment>
<evidence type="ECO:0000313" key="1">
    <source>
        <dbReference type="EMBL" id="MBI6882949.1"/>
    </source>
</evidence>
<evidence type="ECO:0008006" key="3">
    <source>
        <dbReference type="Google" id="ProtNLM"/>
    </source>
</evidence>
<dbReference type="PANTHER" id="PTHR42850:SF4">
    <property type="entry name" value="ZINC-DEPENDENT ENDOPOLYPHOSPHATASE"/>
    <property type="match status" value="1"/>
</dbReference>
<accession>A0A8I1ECV5</accession>
<proteinExistence type="predicted"/>
<dbReference type="AlphaFoldDB" id="A0A8I1ECV5"/>
<name>A0A8I1ECV5_PSEPU</name>
<dbReference type="RefSeq" id="WP_198746573.1">
    <property type="nucleotide sequence ID" value="NZ_JAEHTE010000002.1"/>
</dbReference>
<dbReference type="Proteomes" id="UP000637061">
    <property type="component" value="Unassembled WGS sequence"/>
</dbReference>
<dbReference type="GO" id="GO:0005737">
    <property type="term" value="C:cytoplasm"/>
    <property type="evidence" value="ECO:0007669"/>
    <property type="project" value="TreeGrafter"/>
</dbReference>
<dbReference type="Gene3D" id="3.60.21.10">
    <property type="match status" value="1"/>
</dbReference>
<gene>
    <name evidence="1" type="ORF">JEU22_03405</name>
</gene>
<organism evidence="1 2">
    <name type="scientific">Pseudomonas putida</name>
    <name type="common">Arthrobacter siderocapsulatus</name>
    <dbReference type="NCBI Taxonomy" id="303"/>
    <lineage>
        <taxon>Bacteria</taxon>
        <taxon>Pseudomonadati</taxon>
        <taxon>Pseudomonadota</taxon>
        <taxon>Gammaproteobacteria</taxon>
        <taxon>Pseudomonadales</taxon>
        <taxon>Pseudomonadaceae</taxon>
        <taxon>Pseudomonas</taxon>
    </lineage>
</organism>
<dbReference type="InterPro" id="IPR029052">
    <property type="entry name" value="Metallo-depent_PP-like"/>
</dbReference>
<dbReference type="PANTHER" id="PTHR42850">
    <property type="entry name" value="METALLOPHOSPHOESTERASE"/>
    <property type="match status" value="1"/>
</dbReference>
<sequence length="255" mass="28303">MEVLDLYIDKGSRCFVVGDVAGHFSGLSRLIDKVDFNPNVDKVVLNGNFLGYTPSSRQALAWMKKPWVIALMGPNEAAILHSLQGLSAASLAGQWLDLVGEGYKDAWITMLEALPVALEVRSHVSHVVVSHCPLKHSKTWQDQRSELESWNGQAPDVYKLFDGRLMGLSATGRLSTQHNFFAEGEPISLSSFHMENPAKAVVRKGRYVFLTGSAHMHHGDRYEQECLLPFVELSSLESTNNEEKICHGSMGIKPR</sequence>
<evidence type="ECO:0000313" key="2">
    <source>
        <dbReference type="Proteomes" id="UP000637061"/>
    </source>
</evidence>
<dbReference type="SUPFAM" id="SSF56300">
    <property type="entry name" value="Metallo-dependent phosphatases"/>
    <property type="match status" value="1"/>
</dbReference>
<protein>
    <recommendedName>
        <fullName evidence="3">Calcineurin-like phosphoesterase domain-containing protein</fullName>
    </recommendedName>
</protein>
<reference evidence="1" key="1">
    <citation type="submission" date="2020-12" db="EMBL/GenBank/DDBJ databases">
        <title>Enhanced detection system for hospital associated transmission using whole genome sequencing surveillance.</title>
        <authorList>
            <person name="Harrison L.H."/>
            <person name="Van Tyne D."/>
            <person name="Marsh J.W."/>
            <person name="Griffith M.P."/>
            <person name="Snyder D.J."/>
            <person name="Cooper V.S."/>
            <person name="Mustapha M."/>
        </authorList>
    </citation>
    <scope>NUCLEOTIDE SEQUENCE</scope>
    <source>
        <strain evidence="1">PSB00042</strain>
    </source>
</reference>
<dbReference type="GO" id="GO:0110154">
    <property type="term" value="P:RNA decapping"/>
    <property type="evidence" value="ECO:0007669"/>
    <property type="project" value="TreeGrafter"/>
</dbReference>
<dbReference type="GO" id="GO:0016791">
    <property type="term" value="F:phosphatase activity"/>
    <property type="evidence" value="ECO:0007669"/>
    <property type="project" value="TreeGrafter"/>
</dbReference>